<gene>
    <name evidence="1" type="ORF">AVEN_217368_1</name>
</gene>
<name>A0A4Y2HW69_ARAVE</name>
<dbReference type="AlphaFoldDB" id="A0A4Y2HW69"/>
<accession>A0A4Y2HW69</accession>
<dbReference type="Proteomes" id="UP000499080">
    <property type="component" value="Unassembled WGS sequence"/>
</dbReference>
<evidence type="ECO:0000313" key="1">
    <source>
        <dbReference type="EMBL" id="GBM69764.1"/>
    </source>
</evidence>
<dbReference type="EMBL" id="BGPR01002212">
    <property type="protein sequence ID" value="GBM69764.1"/>
    <property type="molecule type" value="Genomic_DNA"/>
</dbReference>
<evidence type="ECO:0000313" key="2">
    <source>
        <dbReference type="Proteomes" id="UP000499080"/>
    </source>
</evidence>
<organism evidence="1 2">
    <name type="scientific">Araneus ventricosus</name>
    <name type="common">Orbweaver spider</name>
    <name type="synonym">Epeira ventricosa</name>
    <dbReference type="NCBI Taxonomy" id="182803"/>
    <lineage>
        <taxon>Eukaryota</taxon>
        <taxon>Metazoa</taxon>
        <taxon>Ecdysozoa</taxon>
        <taxon>Arthropoda</taxon>
        <taxon>Chelicerata</taxon>
        <taxon>Arachnida</taxon>
        <taxon>Araneae</taxon>
        <taxon>Araneomorphae</taxon>
        <taxon>Entelegynae</taxon>
        <taxon>Araneoidea</taxon>
        <taxon>Araneidae</taxon>
        <taxon>Araneus</taxon>
    </lineage>
</organism>
<keyword evidence="2" id="KW-1185">Reference proteome</keyword>
<comment type="caution">
    <text evidence="1">The sequence shown here is derived from an EMBL/GenBank/DDBJ whole genome shotgun (WGS) entry which is preliminary data.</text>
</comment>
<protein>
    <submittedName>
        <fullName evidence="1">Uncharacterized protein</fullName>
    </submittedName>
</protein>
<sequence length="109" mass="12330">MFDPLFLSELVLQTATDPLQLKNVVGKGRGSLFPVTTHACRRKSVALAHTDSEEAEVITTHVESQFTLNDITDPNTEKTFQNSIETFQQYTLPVRFTKVRSSEIIDFIK</sequence>
<proteinExistence type="predicted"/>
<reference evidence="1 2" key="1">
    <citation type="journal article" date="2019" name="Sci. Rep.">
        <title>Orb-weaving spider Araneus ventricosus genome elucidates the spidroin gene catalogue.</title>
        <authorList>
            <person name="Kono N."/>
            <person name="Nakamura H."/>
            <person name="Ohtoshi R."/>
            <person name="Moran D.A.P."/>
            <person name="Shinohara A."/>
            <person name="Yoshida Y."/>
            <person name="Fujiwara M."/>
            <person name="Mori M."/>
            <person name="Tomita M."/>
            <person name="Arakawa K."/>
        </authorList>
    </citation>
    <scope>NUCLEOTIDE SEQUENCE [LARGE SCALE GENOMIC DNA]</scope>
</reference>